<keyword evidence="1" id="KW-1133">Transmembrane helix</keyword>
<evidence type="ECO:0000313" key="4">
    <source>
        <dbReference type="Proteomes" id="UP000277580"/>
    </source>
</evidence>
<dbReference type="InParanoid" id="A0A3N4KG03"/>
<evidence type="ECO:0000256" key="1">
    <source>
        <dbReference type="SAM" id="Phobius"/>
    </source>
</evidence>
<feature type="transmembrane region" description="Helical" evidence="1">
    <location>
        <begin position="91"/>
        <end position="110"/>
    </location>
</feature>
<name>A0A3N4KG03_9PEZI</name>
<reference evidence="3 4" key="1">
    <citation type="journal article" date="2018" name="Nat. Ecol. Evol.">
        <title>Pezizomycetes genomes reveal the molecular basis of ectomycorrhizal truffle lifestyle.</title>
        <authorList>
            <person name="Murat C."/>
            <person name="Payen T."/>
            <person name="Noel B."/>
            <person name="Kuo A."/>
            <person name="Morin E."/>
            <person name="Chen J."/>
            <person name="Kohler A."/>
            <person name="Krizsan K."/>
            <person name="Balestrini R."/>
            <person name="Da Silva C."/>
            <person name="Montanini B."/>
            <person name="Hainaut M."/>
            <person name="Levati E."/>
            <person name="Barry K.W."/>
            <person name="Belfiori B."/>
            <person name="Cichocki N."/>
            <person name="Clum A."/>
            <person name="Dockter R.B."/>
            <person name="Fauchery L."/>
            <person name="Guy J."/>
            <person name="Iotti M."/>
            <person name="Le Tacon F."/>
            <person name="Lindquist E.A."/>
            <person name="Lipzen A."/>
            <person name="Malagnac F."/>
            <person name="Mello A."/>
            <person name="Molinier V."/>
            <person name="Miyauchi S."/>
            <person name="Poulain J."/>
            <person name="Riccioni C."/>
            <person name="Rubini A."/>
            <person name="Sitrit Y."/>
            <person name="Splivallo R."/>
            <person name="Traeger S."/>
            <person name="Wang M."/>
            <person name="Zifcakova L."/>
            <person name="Wipf D."/>
            <person name="Zambonelli A."/>
            <person name="Paolocci F."/>
            <person name="Nowrousian M."/>
            <person name="Ottonello S."/>
            <person name="Baldrian P."/>
            <person name="Spatafora J.W."/>
            <person name="Henrissat B."/>
            <person name="Nagy L.G."/>
            <person name="Aury J.M."/>
            <person name="Wincker P."/>
            <person name="Grigoriev I.V."/>
            <person name="Bonfante P."/>
            <person name="Martin F.M."/>
        </authorList>
    </citation>
    <scope>NUCLEOTIDE SEQUENCE [LARGE SCALE GENOMIC DNA]</scope>
    <source>
        <strain evidence="3 4">CCBAS932</strain>
    </source>
</reference>
<dbReference type="STRING" id="1392247.A0A3N4KG03"/>
<sequence length="161" mass="18012">MYSPYTLPPFFHFIFATLEPLSTLSGFLYPYLSPERFLNEQVPTIPLIQHTGISDNVRGSVLQLANCYLLLCMCSLAVLRTTSEKTVVRNFLIALLLGDIGHLYFTWSALGTELFFDPTRWNALTGGNVGATLFLLLTRTLYLIGWGFTPQSPINSAKKKA</sequence>
<dbReference type="InterPro" id="IPR056121">
    <property type="entry name" value="DUF7704"/>
</dbReference>
<dbReference type="Proteomes" id="UP000277580">
    <property type="component" value="Unassembled WGS sequence"/>
</dbReference>
<feature type="transmembrane region" description="Helical" evidence="1">
    <location>
        <begin position="12"/>
        <end position="32"/>
    </location>
</feature>
<organism evidence="3 4">
    <name type="scientific">Morchella conica CCBAS932</name>
    <dbReference type="NCBI Taxonomy" id="1392247"/>
    <lineage>
        <taxon>Eukaryota</taxon>
        <taxon>Fungi</taxon>
        <taxon>Dikarya</taxon>
        <taxon>Ascomycota</taxon>
        <taxon>Pezizomycotina</taxon>
        <taxon>Pezizomycetes</taxon>
        <taxon>Pezizales</taxon>
        <taxon>Morchellaceae</taxon>
        <taxon>Morchella</taxon>
    </lineage>
</organism>
<feature type="transmembrane region" description="Helical" evidence="1">
    <location>
        <begin position="130"/>
        <end position="149"/>
    </location>
</feature>
<keyword evidence="4" id="KW-1185">Reference proteome</keyword>
<dbReference type="PANTHER" id="PTHR37019:SF2">
    <property type="entry name" value="EXPERA DOMAIN-CONTAINING PROTEIN"/>
    <property type="match status" value="1"/>
</dbReference>
<dbReference type="EMBL" id="ML119152">
    <property type="protein sequence ID" value="RPB09463.1"/>
    <property type="molecule type" value="Genomic_DNA"/>
</dbReference>
<dbReference type="OrthoDB" id="2937326at2759"/>
<dbReference type="PANTHER" id="PTHR37019">
    <property type="entry name" value="CHROMOSOME 1, WHOLE GENOME SHOTGUN SEQUENCE"/>
    <property type="match status" value="1"/>
</dbReference>
<feature type="domain" description="DUF7704" evidence="2">
    <location>
        <begin position="6"/>
        <end position="146"/>
    </location>
</feature>
<proteinExistence type="predicted"/>
<protein>
    <recommendedName>
        <fullName evidence="2">DUF7704 domain-containing protein</fullName>
    </recommendedName>
</protein>
<keyword evidence="1" id="KW-0472">Membrane</keyword>
<gene>
    <name evidence="3" type="ORF">P167DRAFT_492643</name>
</gene>
<keyword evidence="1" id="KW-0812">Transmembrane</keyword>
<accession>A0A3N4KG03</accession>
<evidence type="ECO:0000259" key="2">
    <source>
        <dbReference type="Pfam" id="PF24803"/>
    </source>
</evidence>
<dbReference type="Pfam" id="PF24803">
    <property type="entry name" value="DUF7704"/>
    <property type="match status" value="1"/>
</dbReference>
<dbReference type="AlphaFoldDB" id="A0A3N4KG03"/>
<evidence type="ECO:0000313" key="3">
    <source>
        <dbReference type="EMBL" id="RPB09463.1"/>
    </source>
</evidence>